<protein>
    <submittedName>
        <fullName evidence="3">Permease</fullName>
    </submittedName>
</protein>
<evidence type="ECO:0000313" key="4">
    <source>
        <dbReference type="Proteomes" id="UP000032544"/>
    </source>
</evidence>
<feature type="transmembrane region" description="Helical" evidence="1">
    <location>
        <begin position="281"/>
        <end position="299"/>
    </location>
</feature>
<evidence type="ECO:0000256" key="1">
    <source>
        <dbReference type="SAM" id="Phobius"/>
    </source>
</evidence>
<name>A0A0D8J6F1_9BACT</name>
<feature type="transmembrane region" description="Helical" evidence="1">
    <location>
        <begin position="73"/>
        <end position="94"/>
    </location>
</feature>
<keyword evidence="1" id="KW-0812">Transmembrane</keyword>
<accession>A0A0D8J6F1</accession>
<dbReference type="PANTHER" id="PTHR22911:SF137">
    <property type="entry name" value="SOLUTE CARRIER FAMILY 35 MEMBER G2-RELATED"/>
    <property type="match status" value="1"/>
</dbReference>
<feature type="transmembrane region" description="Helical" evidence="1">
    <location>
        <begin position="219"/>
        <end position="242"/>
    </location>
</feature>
<keyword evidence="1" id="KW-1133">Transmembrane helix</keyword>
<evidence type="ECO:0000313" key="3">
    <source>
        <dbReference type="EMBL" id="KJF42334.1"/>
    </source>
</evidence>
<dbReference type="AlphaFoldDB" id="A0A0D8J6F1"/>
<comment type="caution">
    <text evidence="3">The sequence shown here is derived from an EMBL/GenBank/DDBJ whole genome shotgun (WGS) entry which is preliminary data.</text>
</comment>
<feature type="transmembrane region" description="Helical" evidence="1">
    <location>
        <begin position="127"/>
        <end position="147"/>
    </location>
</feature>
<dbReference type="EMBL" id="JRHC01000006">
    <property type="protein sequence ID" value="KJF42334.1"/>
    <property type="molecule type" value="Genomic_DNA"/>
</dbReference>
<feature type="transmembrane region" description="Helical" evidence="1">
    <location>
        <begin position="248"/>
        <end position="272"/>
    </location>
</feature>
<dbReference type="InterPro" id="IPR037185">
    <property type="entry name" value="EmrE-like"/>
</dbReference>
<dbReference type="PANTHER" id="PTHR22911">
    <property type="entry name" value="ACYL-MALONYL CONDENSING ENZYME-RELATED"/>
    <property type="match status" value="1"/>
</dbReference>
<keyword evidence="1" id="KW-0472">Membrane</keyword>
<dbReference type="InterPro" id="IPR000620">
    <property type="entry name" value="EamA_dom"/>
</dbReference>
<dbReference type="Proteomes" id="UP000032544">
    <property type="component" value="Unassembled WGS sequence"/>
</dbReference>
<feature type="transmembrane region" description="Helical" evidence="1">
    <location>
        <begin position="159"/>
        <end position="176"/>
    </location>
</feature>
<dbReference type="GO" id="GO:0016020">
    <property type="term" value="C:membrane"/>
    <property type="evidence" value="ECO:0007669"/>
    <property type="project" value="InterPro"/>
</dbReference>
<proteinExistence type="predicted"/>
<feature type="transmembrane region" description="Helical" evidence="1">
    <location>
        <begin position="28"/>
        <end position="53"/>
    </location>
</feature>
<feature type="domain" description="EamA" evidence="2">
    <location>
        <begin position="2"/>
        <end position="144"/>
    </location>
</feature>
<organism evidence="3 4">
    <name type="scientific">Draconibacterium sediminis</name>
    <dbReference type="NCBI Taxonomy" id="1544798"/>
    <lineage>
        <taxon>Bacteria</taxon>
        <taxon>Pseudomonadati</taxon>
        <taxon>Bacteroidota</taxon>
        <taxon>Bacteroidia</taxon>
        <taxon>Marinilabiliales</taxon>
        <taxon>Prolixibacteraceae</taxon>
        <taxon>Draconibacterium</taxon>
    </lineage>
</organism>
<feature type="domain" description="EamA" evidence="2">
    <location>
        <begin position="158"/>
        <end position="295"/>
    </location>
</feature>
<keyword evidence="4" id="KW-1185">Reference proteome</keyword>
<dbReference type="Pfam" id="PF00892">
    <property type="entry name" value="EamA"/>
    <property type="match status" value="2"/>
</dbReference>
<dbReference type="OrthoDB" id="1003630at2"/>
<dbReference type="SUPFAM" id="SSF103481">
    <property type="entry name" value="Multidrug resistance efflux transporter EmrE"/>
    <property type="match status" value="2"/>
</dbReference>
<dbReference type="STRING" id="1544798.LH29_21340"/>
<feature type="transmembrane region" description="Helical" evidence="1">
    <location>
        <begin position="188"/>
        <end position="207"/>
    </location>
</feature>
<gene>
    <name evidence="3" type="ORF">LH29_21340</name>
</gene>
<dbReference type="Gene3D" id="1.10.3730.20">
    <property type="match status" value="1"/>
</dbReference>
<dbReference type="PATRIC" id="fig|1544798.3.peg.4449"/>
<sequence length="300" mass="33663">MWALFGLASALFLGIYDIFKKQSLNSNAVMPVLFFSTVASTLLFTPFIVISFKSPELLANTGLYVPQLTAGEHLQVLLKSAIVVSSWVLAFFALKHLPITIVAPIRATGPLWTLIGALIIFHERLNIYQWIGIAITLVFFYLFSTAGKAEGIHFKRNKWIYFIVAATLLGACSGLYDKFILRRIDRVAVQAWFSVYQVVILLPFVLLNEKVRKRKNIHFEWRWTIPLIGLFLVIADYLYFYALSNEDALISVISALRRGSVLVAFVVGGVLFKEQNLKKKGAYLVGILTGILLITLGTVL</sequence>
<reference evidence="3 4" key="1">
    <citation type="submission" date="2014-09" db="EMBL/GenBank/DDBJ databases">
        <title>Draft Genome Sequence of Draconibacterium sp. JN14CK-3.</title>
        <authorList>
            <person name="Dong C."/>
            <person name="Lai Q."/>
            <person name="Shao Z."/>
        </authorList>
    </citation>
    <scope>NUCLEOTIDE SEQUENCE [LARGE SCALE GENOMIC DNA]</scope>
    <source>
        <strain evidence="3 4">JN14CK-3</strain>
    </source>
</reference>
<evidence type="ECO:0000259" key="2">
    <source>
        <dbReference type="Pfam" id="PF00892"/>
    </source>
</evidence>